<comment type="caution">
    <text evidence="1">The sequence shown here is derived from an EMBL/GenBank/DDBJ whole genome shotgun (WGS) entry which is preliminary data.</text>
</comment>
<dbReference type="EMBL" id="VIEB01001240">
    <property type="protein sequence ID" value="TQD73861.1"/>
    <property type="molecule type" value="Genomic_DNA"/>
</dbReference>
<accession>A0A540KI12</accession>
<organism evidence="1 2">
    <name type="scientific">Malus baccata</name>
    <name type="common">Siberian crab apple</name>
    <name type="synonym">Pyrus baccata</name>
    <dbReference type="NCBI Taxonomy" id="106549"/>
    <lineage>
        <taxon>Eukaryota</taxon>
        <taxon>Viridiplantae</taxon>
        <taxon>Streptophyta</taxon>
        <taxon>Embryophyta</taxon>
        <taxon>Tracheophyta</taxon>
        <taxon>Spermatophyta</taxon>
        <taxon>Magnoliopsida</taxon>
        <taxon>eudicotyledons</taxon>
        <taxon>Gunneridae</taxon>
        <taxon>Pentapetalae</taxon>
        <taxon>rosids</taxon>
        <taxon>fabids</taxon>
        <taxon>Rosales</taxon>
        <taxon>Rosaceae</taxon>
        <taxon>Amygdaloideae</taxon>
        <taxon>Maleae</taxon>
        <taxon>Malus</taxon>
    </lineage>
</organism>
<reference evidence="1 2" key="1">
    <citation type="journal article" date="2019" name="G3 (Bethesda)">
        <title>Sequencing of a Wild Apple (Malus baccata) Genome Unravels the Differences Between Cultivated and Wild Apple Species Regarding Disease Resistance and Cold Tolerance.</title>
        <authorList>
            <person name="Chen X."/>
        </authorList>
    </citation>
    <scope>NUCLEOTIDE SEQUENCE [LARGE SCALE GENOMIC DNA]</scope>
    <source>
        <strain evidence="2">cv. Shandingzi</strain>
        <tissue evidence="1">Leaves</tissue>
    </source>
</reference>
<evidence type="ECO:0000313" key="2">
    <source>
        <dbReference type="Proteomes" id="UP000315295"/>
    </source>
</evidence>
<protein>
    <submittedName>
        <fullName evidence="1">Uncharacterized protein</fullName>
    </submittedName>
</protein>
<keyword evidence="2" id="KW-1185">Reference proteome</keyword>
<dbReference type="Proteomes" id="UP000315295">
    <property type="component" value="Unassembled WGS sequence"/>
</dbReference>
<gene>
    <name evidence="1" type="ORF">C1H46_040611</name>
</gene>
<sequence length="183" mass="19898">MAEKWKREILVVSSQDTGAIIPEIAYPSVVEAFMGILLDFLAPIADQLAIAQPANLVDQLVQKPTVEEPVVHHVIDLQPDAAIIGIRSSFVPVEEVADSATTTPLSNPKTTIALFILDEEDDDAEPSPLVRCIWLSGQPSATSLSPNKSKAVAFSMPVQVGMMSICWLRRSEIVLLRPSSRVQ</sequence>
<dbReference type="AlphaFoldDB" id="A0A540KI12"/>
<name>A0A540KI12_MALBA</name>
<evidence type="ECO:0000313" key="1">
    <source>
        <dbReference type="EMBL" id="TQD73861.1"/>
    </source>
</evidence>
<proteinExistence type="predicted"/>